<feature type="domain" description="Protein kinase" evidence="5">
    <location>
        <begin position="23"/>
        <end position="281"/>
    </location>
</feature>
<keyword evidence="7" id="KW-1185">Reference proteome</keyword>
<gene>
    <name evidence="6" type="ORF">TTHERM_00485900</name>
</gene>
<dbReference type="InParanoid" id="I7MGG5"/>
<evidence type="ECO:0000256" key="4">
    <source>
        <dbReference type="ARBA" id="ARBA00022840"/>
    </source>
</evidence>
<protein>
    <submittedName>
        <fullName evidence="6">Serine/Threonine kinase domain protein</fullName>
    </submittedName>
</protein>
<dbReference type="AlphaFoldDB" id="I7MGG5"/>
<dbReference type="Gene3D" id="1.10.510.10">
    <property type="entry name" value="Transferase(Phosphotransferase) domain 1"/>
    <property type="match status" value="1"/>
</dbReference>
<keyword evidence="1" id="KW-0808">Transferase</keyword>
<dbReference type="PANTHER" id="PTHR24348">
    <property type="entry name" value="SERINE/THREONINE-PROTEIN KINASE UNC-51-RELATED"/>
    <property type="match status" value="1"/>
</dbReference>
<dbReference type="GO" id="GO:0004674">
    <property type="term" value="F:protein serine/threonine kinase activity"/>
    <property type="evidence" value="ECO:0007669"/>
    <property type="project" value="InterPro"/>
</dbReference>
<dbReference type="GO" id="GO:0000045">
    <property type="term" value="P:autophagosome assembly"/>
    <property type="evidence" value="ECO:0007669"/>
    <property type="project" value="TreeGrafter"/>
</dbReference>
<accession>I7MGG5</accession>
<dbReference type="InterPro" id="IPR000719">
    <property type="entry name" value="Prot_kinase_dom"/>
</dbReference>
<name>I7MGG5_TETTS</name>
<dbReference type="GO" id="GO:0000407">
    <property type="term" value="C:phagophore assembly site"/>
    <property type="evidence" value="ECO:0007669"/>
    <property type="project" value="TreeGrafter"/>
</dbReference>
<evidence type="ECO:0000256" key="2">
    <source>
        <dbReference type="ARBA" id="ARBA00022741"/>
    </source>
</evidence>
<dbReference type="GO" id="GO:0005776">
    <property type="term" value="C:autophagosome"/>
    <property type="evidence" value="ECO:0007669"/>
    <property type="project" value="TreeGrafter"/>
</dbReference>
<dbReference type="PROSITE" id="PS50011">
    <property type="entry name" value="PROTEIN_KINASE_DOM"/>
    <property type="match status" value="1"/>
</dbReference>
<dbReference type="STRING" id="312017.I7MGG5"/>
<dbReference type="InterPro" id="IPR045269">
    <property type="entry name" value="Atg1-like"/>
</dbReference>
<dbReference type="PANTHER" id="PTHR24348:SF22">
    <property type="entry name" value="NON-SPECIFIC SERINE_THREONINE PROTEIN KINASE"/>
    <property type="match status" value="1"/>
</dbReference>
<evidence type="ECO:0000256" key="1">
    <source>
        <dbReference type="ARBA" id="ARBA00022679"/>
    </source>
</evidence>
<dbReference type="eggNOG" id="KOG0032">
    <property type="taxonomic scope" value="Eukaryota"/>
</dbReference>
<proteinExistence type="predicted"/>
<dbReference type="GO" id="GO:0005829">
    <property type="term" value="C:cytosol"/>
    <property type="evidence" value="ECO:0007669"/>
    <property type="project" value="TreeGrafter"/>
</dbReference>
<dbReference type="GO" id="GO:0010506">
    <property type="term" value="P:regulation of autophagy"/>
    <property type="evidence" value="ECO:0007669"/>
    <property type="project" value="InterPro"/>
</dbReference>
<dbReference type="GO" id="GO:0005524">
    <property type="term" value="F:ATP binding"/>
    <property type="evidence" value="ECO:0007669"/>
    <property type="project" value="UniProtKB-KW"/>
</dbReference>
<evidence type="ECO:0000313" key="7">
    <source>
        <dbReference type="Proteomes" id="UP000009168"/>
    </source>
</evidence>
<dbReference type="GeneID" id="7831102"/>
<dbReference type="PROSITE" id="PS00108">
    <property type="entry name" value="PROTEIN_KINASE_ST"/>
    <property type="match status" value="1"/>
</dbReference>
<dbReference type="SUPFAM" id="SSF56112">
    <property type="entry name" value="Protein kinase-like (PK-like)"/>
    <property type="match status" value="1"/>
</dbReference>
<reference evidence="7" key="1">
    <citation type="journal article" date="2006" name="PLoS Biol.">
        <title>Macronuclear genome sequence of the ciliate Tetrahymena thermophila, a model eukaryote.</title>
        <authorList>
            <person name="Eisen J.A."/>
            <person name="Coyne R.S."/>
            <person name="Wu M."/>
            <person name="Wu D."/>
            <person name="Thiagarajan M."/>
            <person name="Wortman J.R."/>
            <person name="Badger J.H."/>
            <person name="Ren Q."/>
            <person name="Amedeo P."/>
            <person name="Jones K.M."/>
            <person name="Tallon L.J."/>
            <person name="Delcher A.L."/>
            <person name="Salzberg S.L."/>
            <person name="Silva J.C."/>
            <person name="Haas B.J."/>
            <person name="Majoros W.H."/>
            <person name="Farzad M."/>
            <person name="Carlton J.M."/>
            <person name="Smith R.K. Jr."/>
            <person name="Garg J."/>
            <person name="Pearlman R.E."/>
            <person name="Karrer K.M."/>
            <person name="Sun L."/>
            <person name="Manning G."/>
            <person name="Elde N.C."/>
            <person name="Turkewitz A.P."/>
            <person name="Asai D.J."/>
            <person name="Wilkes D.E."/>
            <person name="Wang Y."/>
            <person name="Cai H."/>
            <person name="Collins K."/>
            <person name="Stewart B.A."/>
            <person name="Lee S.R."/>
            <person name="Wilamowska K."/>
            <person name="Weinberg Z."/>
            <person name="Ruzzo W.L."/>
            <person name="Wloga D."/>
            <person name="Gaertig J."/>
            <person name="Frankel J."/>
            <person name="Tsao C.-C."/>
            <person name="Gorovsky M.A."/>
            <person name="Keeling P.J."/>
            <person name="Waller R.F."/>
            <person name="Patron N.J."/>
            <person name="Cherry J.M."/>
            <person name="Stover N.A."/>
            <person name="Krieger C.J."/>
            <person name="del Toro C."/>
            <person name="Ryder H.F."/>
            <person name="Williamson S.C."/>
            <person name="Barbeau R.A."/>
            <person name="Hamilton E.P."/>
            <person name="Orias E."/>
        </authorList>
    </citation>
    <scope>NUCLEOTIDE SEQUENCE [LARGE SCALE GENOMIC DNA]</scope>
    <source>
        <strain evidence="7">SB210</strain>
    </source>
</reference>
<keyword evidence="4" id="KW-0067">ATP-binding</keyword>
<evidence type="ECO:0000259" key="5">
    <source>
        <dbReference type="PROSITE" id="PS50011"/>
    </source>
</evidence>
<dbReference type="InterPro" id="IPR011009">
    <property type="entry name" value="Kinase-like_dom_sf"/>
</dbReference>
<organism evidence="6 7">
    <name type="scientific">Tetrahymena thermophila (strain SB210)</name>
    <dbReference type="NCBI Taxonomy" id="312017"/>
    <lineage>
        <taxon>Eukaryota</taxon>
        <taxon>Sar</taxon>
        <taxon>Alveolata</taxon>
        <taxon>Ciliophora</taxon>
        <taxon>Intramacronucleata</taxon>
        <taxon>Oligohymenophorea</taxon>
        <taxon>Hymenostomatida</taxon>
        <taxon>Tetrahymenina</taxon>
        <taxon>Tetrahymenidae</taxon>
        <taxon>Tetrahymena</taxon>
    </lineage>
</organism>
<keyword evidence="3 6" id="KW-0418">Kinase</keyword>
<sequence length="612" mass="71246">MKMNEQNSFCEAILGLQFIGQNFVFVRPLDKGEFGQIWIGRDIKNNELVAIKQMSLKKRSQYSLQLIRRELNIMKQLEPNENVIRFIDQVRQDDNLYIIMELCQQNLHQKISNIRKKKGTSVALTESEAVGYMKQILNGFRSLRKQNIIHRDIKLKNILVKNNVLKIADFGLAINKEYASSQVGTPYTKAPEVYDGVSRYSDKADIWSLGIIFYQMLFDLNYPFPAKDERELQNKIKQGNISYNIQNIRISQQTQALLNHMLQVNPDYRISWEELFNHPVFQQQERLGFMMNIPDGGRKRNASLNCFDNTQAFSSPQSECNQLGIAGFKSNQNLDVVPVNLREEENQDNLRQSTQKFYKQMSNGSNGNYSIGQSFNQQQLLSIGSRVEDEKVFLKFNVNNNSSNLCSSKSNIDQQSTISSVDQRFQKQRITLSIVQETLINCFLLVNVDKSIYENQELLKFCSGTQFELSLFLKYIDENLMVEEELVNLHQDLYKEARLNIVQYLSEPRKLQEIDSFDRTKYLKCLRKYFFCLLTQAKFVNENTTNSSNPVKILEHAYDILKCALASNQFTLQNQQMVPTIPPKDKDKFEKIPSSKYATFYQNLTEFSRRVF</sequence>
<dbReference type="EMBL" id="GG662587">
    <property type="protein sequence ID" value="EAR85140.2"/>
    <property type="molecule type" value="Genomic_DNA"/>
</dbReference>
<dbReference type="Pfam" id="PF00069">
    <property type="entry name" value="Pkinase"/>
    <property type="match status" value="1"/>
</dbReference>
<dbReference type="KEGG" id="tet:TTHERM_00485900"/>
<dbReference type="GO" id="GO:0016020">
    <property type="term" value="C:membrane"/>
    <property type="evidence" value="ECO:0007669"/>
    <property type="project" value="TreeGrafter"/>
</dbReference>
<keyword evidence="2" id="KW-0547">Nucleotide-binding</keyword>
<dbReference type="Proteomes" id="UP000009168">
    <property type="component" value="Unassembled WGS sequence"/>
</dbReference>
<dbReference type="SMART" id="SM00220">
    <property type="entry name" value="S_TKc"/>
    <property type="match status" value="1"/>
</dbReference>
<dbReference type="RefSeq" id="XP_001032803.2">
    <property type="nucleotide sequence ID" value="XM_001032803.3"/>
</dbReference>
<dbReference type="InterPro" id="IPR008271">
    <property type="entry name" value="Ser/Thr_kinase_AS"/>
</dbReference>
<evidence type="ECO:0000313" key="6">
    <source>
        <dbReference type="EMBL" id="EAR85140.2"/>
    </source>
</evidence>
<evidence type="ECO:0000256" key="3">
    <source>
        <dbReference type="ARBA" id="ARBA00022777"/>
    </source>
</evidence>
<dbReference type="OrthoDB" id="248923at2759"/>